<gene>
    <name evidence="3" type="ORF">HNP81_002336</name>
</gene>
<keyword evidence="4" id="KW-1185">Reference proteome</keyword>
<name>A0ABR6CPS8_9BACI</name>
<keyword evidence="1" id="KW-1133">Transmembrane helix</keyword>
<dbReference type="Proteomes" id="UP000626697">
    <property type="component" value="Unassembled WGS sequence"/>
</dbReference>
<organism evidence="3 4">
    <name type="scientific">Peribacillus huizhouensis</name>
    <dbReference type="NCBI Taxonomy" id="1501239"/>
    <lineage>
        <taxon>Bacteria</taxon>
        <taxon>Bacillati</taxon>
        <taxon>Bacillota</taxon>
        <taxon>Bacilli</taxon>
        <taxon>Bacillales</taxon>
        <taxon>Bacillaceae</taxon>
        <taxon>Peribacillus</taxon>
    </lineage>
</organism>
<dbReference type="InterPro" id="IPR006976">
    <property type="entry name" value="VanZ-like"/>
</dbReference>
<keyword evidence="1" id="KW-0812">Transmembrane</keyword>
<comment type="caution">
    <text evidence="3">The sequence shown here is derived from an EMBL/GenBank/DDBJ whole genome shotgun (WGS) entry which is preliminary data.</text>
</comment>
<feature type="transmembrane region" description="Helical" evidence="1">
    <location>
        <begin position="12"/>
        <end position="38"/>
    </location>
</feature>
<dbReference type="PANTHER" id="PTHR36834:SF1">
    <property type="entry name" value="INTEGRAL MEMBRANE PROTEIN"/>
    <property type="match status" value="1"/>
</dbReference>
<protein>
    <submittedName>
        <fullName evidence="3">Glycopeptide antibiotics resistance protein</fullName>
    </submittedName>
</protein>
<dbReference type="Pfam" id="PF04892">
    <property type="entry name" value="VanZ"/>
    <property type="match status" value="1"/>
</dbReference>
<dbReference type="RefSeq" id="WP_051404915.1">
    <property type="nucleotide sequence ID" value="NZ_JACJHX010000006.1"/>
</dbReference>
<dbReference type="PANTHER" id="PTHR36834">
    <property type="entry name" value="MEMBRANE PROTEIN-RELATED"/>
    <property type="match status" value="1"/>
</dbReference>
<accession>A0ABR6CPS8</accession>
<feature type="domain" description="VanZ-like" evidence="2">
    <location>
        <begin position="22"/>
        <end position="145"/>
    </location>
</feature>
<reference evidence="3 4" key="1">
    <citation type="submission" date="2020-08" db="EMBL/GenBank/DDBJ databases">
        <title>Genomic Encyclopedia of Type Strains, Phase IV (KMG-IV): sequencing the most valuable type-strain genomes for metagenomic binning, comparative biology and taxonomic classification.</title>
        <authorList>
            <person name="Goeker M."/>
        </authorList>
    </citation>
    <scope>NUCLEOTIDE SEQUENCE [LARGE SCALE GENOMIC DNA]</scope>
    <source>
        <strain evidence="3 4">DSM 105481</strain>
    </source>
</reference>
<sequence length="158" mass="18423">MILQLQSVLLKRFLYIVGSLLFIIYLLYLSYLLFFAYYRQSVTILNYNYVPFSTINLYFSMLANGYFYAWFTNICGNILAFLPFGFLVSLLFKHFYLVKMLFTSCMVSLLVESLQSSFRIGSFDVDDIILNTIGGLCGYFIARIFIMTMKRVDQVNCS</sequence>
<dbReference type="InterPro" id="IPR053150">
    <property type="entry name" value="Teicoplanin_resist-assoc"/>
</dbReference>
<evidence type="ECO:0000313" key="4">
    <source>
        <dbReference type="Proteomes" id="UP000626697"/>
    </source>
</evidence>
<keyword evidence="1" id="KW-0472">Membrane</keyword>
<feature type="transmembrane region" description="Helical" evidence="1">
    <location>
        <begin position="128"/>
        <end position="146"/>
    </location>
</feature>
<evidence type="ECO:0000256" key="1">
    <source>
        <dbReference type="SAM" id="Phobius"/>
    </source>
</evidence>
<dbReference type="EMBL" id="JACJHX010000006">
    <property type="protein sequence ID" value="MBA9027046.1"/>
    <property type="molecule type" value="Genomic_DNA"/>
</dbReference>
<evidence type="ECO:0000313" key="3">
    <source>
        <dbReference type="EMBL" id="MBA9027046.1"/>
    </source>
</evidence>
<evidence type="ECO:0000259" key="2">
    <source>
        <dbReference type="Pfam" id="PF04892"/>
    </source>
</evidence>
<proteinExistence type="predicted"/>